<organism evidence="1 2">
    <name type="scientific">Mangrovactinospora gilvigrisea</name>
    <dbReference type="NCBI Taxonomy" id="1428644"/>
    <lineage>
        <taxon>Bacteria</taxon>
        <taxon>Bacillati</taxon>
        <taxon>Actinomycetota</taxon>
        <taxon>Actinomycetes</taxon>
        <taxon>Kitasatosporales</taxon>
        <taxon>Streptomycetaceae</taxon>
        <taxon>Mangrovactinospora</taxon>
    </lineage>
</organism>
<sequence>MDYYLRVTGRSHLRQAGVRPAPAPTPGHPLSSPLLLRTLRLNCLTRAYADIWSKLFDPSWRDHEPWAYPWQGLPPLGDVTPTWQRDTPLRTERARRSALVEIDALVAVWLGMDADALIAAYRGRFPVLQKYEAVTWFDADGWKIAGNARTYGQRQTKDSFPQFEAHLADPSAAPPPDGYTPPFYKADREREMREAHAIFQARLDAAVARGEWDPIKQEVPGQ</sequence>
<reference evidence="1 2" key="1">
    <citation type="submission" date="2016-10" db="EMBL/GenBank/DDBJ databases">
        <title>Genome sequence of Streptomyces gilvigriseus MUSC 26.</title>
        <authorList>
            <person name="Lee L.-H."/>
            <person name="Ser H.-L."/>
        </authorList>
    </citation>
    <scope>NUCLEOTIDE SEQUENCE [LARGE SCALE GENOMIC DNA]</scope>
    <source>
        <strain evidence="1 2">MUSC 26</strain>
    </source>
</reference>
<comment type="caution">
    <text evidence="1">The sequence shown here is derived from an EMBL/GenBank/DDBJ whole genome shotgun (WGS) entry which is preliminary data.</text>
</comment>
<name>A0A1J7BSS4_9ACTN</name>
<protein>
    <submittedName>
        <fullName evidence="1">Uncharacterized protein</fullName>
    </submittedName>
</protein>
<keyword evidence="2" id="KW-1185">Reference proteome</keyword>
<dbReference type="EMBL" id="MLCF01000088">
    <property type="protein sequence ID" value="OIV36513.1"/>
    <property type="molecule type" value="Genomic_DNA"/>
</dbReference>
<evidence type="ECO:0000313" key="1">
    <source>
        <dbReference type="EMBL" id="OIV36513.1"/>
    </source>
</evidence>
<proteinExistence type="predicted"/>
<gene>
    <name evidence="1" type="ORF">BIV57_15805</name>
</gene>
<evidence type="ECO:0000313" key="2">
    <source>
        <dbReference type="Proteomes" id="UP000243342"/>
    </source>
</evidence>
<dbReference type="STRING" id="1428644.BIV57_15805"/>
<dbReference type="AlphaFoldDB" id="A0A1J7BSS4"/>
<accession>A0A1J7BSS4</accession>
<dbReference type="Proteomes" id="UP000243342">
    <property type="component" value="Unassembled WGS sequence"/>
</dbReference>